<evidence type="ECO:0000259" key="2">
    <source>
        <dbReference type="Pfam" id="PF05754"/>
    </source>
</evidence>
<dbReference type="EMBL" id="AP003435">
    <property type="protein sequence ID" value="BAD73555.1"/>
    <property type="molecule type" value="Genomic_DNA"/>
</dbReference>
<organism evidence="4">
    <name type="scientific">Oryza sativa subsp. japonica</name>
    <name type="common">Rice</name>
    <dbReference type="NCBI Taxonomy" id="39947"/>
    <lineage>
        <taxon>Eukaryota</taxon>
        <taxon>Viridiplantae</taxon>
        <taxon>Streptophyta</taxon>
        <taxon>Embryophyta</taxon>
        <taxon>Tracheophyta</taxon>
        <taxon>Spermatophyta</taxon>
        <taxon>Magnoliopsida</taxon>
        <taxon>Liliopsida</taxon>
        <taxon>Poales</taxon>
        <taxon>Poaceae</taxon>
        <taxon>BOP clade</taxon>
        <taxon>Oryzoideae</taxon>
        <taxon>Oryzeae</taxon>
        <taxon>Oryzinae</taxon>
        <taxon>Oryza</taxon>
        <taxon>Oryza sativa</taxon>
    </lineage>
</organism>
<reference evidence="5" key="2">
    <citation type="journal article" date="2005" name="Nature">
        <title>The map-based sequence of the rice genome.</title>
        <authorList>
            <consortium name="International rice genome sequencing project (IRGSP)"/>
            <person name="Matsumoto T."/>
            <person name="Wu J."/>
            <person name="Kanamori H."/>
            <person name="Katayose Y."/>
            <person name="Fujisawa M."/>
            <person name="Namiki N."/>
            <person name="Mizuno H."/>
            <person name="Yamamoto K."/>
            <person name="Antonio B.A."/>
            <person name="Baba T."/>
            <person name="Sakata K."/>
            <person name="Nagamura Y."/>
            <person name="Aoki H."/>
            <person name="Arikawa K."/>
            <person name="Arita K."/>
            <person name="Bito T."/>
            <person name="Chiden Y."/>
            <person name="Fujitsuka N."/>
            <person name="Fukunaka R."/>
            <person name="Hamada M."/>
            <person name="Harada C."/>
            <person name="Hayashi A."/>
            <person name="Hijishita S."/>
            <person name="Honda M."/>
            <person name="Hosokawa S."/>
            <person name="Ichikawa Y."/>
            <person name="Idonuma A."/>
            <person name="Iijima M."/>
            <person name="Ikeda M."/>
            <person name="Ikeno M."/>
            <person name="Ito K."/>
            <person name="Ito S."/>
            <person name="Ito T."/>
            <person name="Ito Y."/>
            <person name="Ito Y."/>
            <person name="Iwabuchi A."/>
            <person name="Kamiya K."/>
            <person name="Karasawa W."/>
            <person name="Kurita K."/>
            <person name="Katagiri S."/>
            <person name="Kikuta A."/>
            <person name="Kobayashi H."/>
            <person name="Kobayashi N."/>
            <person name="Machita K."/>
            <person name="Maehara T."/>
            <person name="Masukawa M."/>
            <person name="Mizubayashi T."/>
            <person name="Mukai Y."/>
            <person name="Nagasaki H."/>
            <person name="Nagata Y."/>
            <person name="Naito S."/>
            <person name="Nakashima M."/>
            <person name="Nakama Y."/>
            <person name="Nakamichi Y."/>
            <person name="Nakamura M."/>
            <person name="Meguro A."/>
            <person name="Negishi M."/>
            <person name="Ohta I."/>
            <person name="Ohta T."/>
            <person name="Okamoto M."/>
            <person name="Ono N."/>
            <person name="Saji S."/>
            <person name="Sakaguchi M."/>
            <person name="Sakai K."/>
            <person name="Shibata M."/>
            <person name="Shimokawa T."/>
            <person name="Song J."/>
            <person name="Takazaki Y."/>
            <person name="Terasawa K."/>
            <person name="Tsugane M."/>
            <person name="Tsuji K."/>
            <person name="Ueda S."/>
            <person name="Waki K."/>
            <person name="Yamagata H."/>
            <person name="Yamamoto M."/>
            <person name="Yamamoto S."/>
            <person name="Yamane H."/>
            <person name="Yoshiki S."/>
            <person name="Yoshihara R."/>
            <person name="Yukawa K."/>
            <person name="Zhong H."/>
            <person name="Yano M."/>
            <person name="Yuan Q."/>
            <person name="Ouyang S."/>
            <person name="Liu J."/>
            <person name="Jones K.M."/>
            <person name="Gansberger K."/>
            <person name="Moffat K."/>
            <person name="Hill J."/>
            <person name="Bera J."/>
            <person name="Fadrosh D."/>
            <person name="Jin S."/>
            <person name="Johri S."/>
            <person name="Kim M."/>
            <person name="Overton L."/>
            <person name="Reardon M."/>
            <person name="Tsitrin T."/>
            <person name="Vuong H."/>
            <person name="Weaver B."/>
            <person name="Ciecko A."/>
            <person name="Tallon L."/>
            <person name="Jackson J."/>
            <person name="Pai G."/>
            <person name="Aken S.V."/>
            <person name="Utterback T."/>
            <person name="Reidmuller S."/>
            <person name="Feldblyum T."/>
            <person name="Hsiao J."/>
            <person name="Zismann V."/>
            <person name="Iobst S."/>
            <person name="de Vazeille A.R."/>
            <person name="Buell C.R."/>
            <person name="Ying K."/>
            <person name="Li Y."/>
            <person name="Lu T."/>
            <person name="Huang Y."/>
            <person name="Zhao Q."/>
            <person name="Feng Q."/>
            <person name="Zhang L."/>
            <person name="Zhu J."/>
            <person name="Weng Q."/>
            <person name="Mu J."/>
            <person name="Lu Y."/>
            <person name="Fan D."/>
            <person name="Liu Y."/>
            <person name="Guan J."/>
            <person name="Zhang Y."/>
            <person name="Yu S."/>
            <person name="Liu X."/>
            <person name="Zhang Y."/>
            <person name="Hong G."/>
            <person name="Han B."/>
            <person name="Choisne N."/>
            <person name="Demange N."/>
            <person name="Orjeda G."/>
            <person name="Samain S."/>
            <person name="Cattolico L."/>
            <person name="Pelletier E."/>
            <person name="Couloux A."/>
            <person name="Segurens B."/>
            <person name="Wincker P."/>
            <person name="D'Hont A."/>
            <person name="Scarpelli C."/>
            <person name="Weissenbach J."/>
            <person name="Salanoubat M."/>
            <person name="Quetier F."/>
            <person name="Yu Y."/>
            <person name="Kim H.R."/>
            <person name="Rambo T."/>
            <person name="Currie J."/>
            <person name="Collura K."/>
            <person name="Luo M."/>
            <person name="Yang T."/>
            <person name="Ammiraju J.S.S."/>
            <person name="Engler F."/>
            <person name="Soderlund C."/>
            <person name="Wing R.A."/>
            <person name="Palmer L.E."/>
            <person name="de la Bastide M."/>
            <person name="Spiegel L."/>
            <person name="Nascimento L."/>
            <person name="Zutavern T."/>
            <person name="O'Shaughnessy A."/>
            <person name="Dike S."/>
            <person name="Dedhia N."/>
            <person name="Preston R."/>
            <person name="Balija V."/>
            <person name="McCombie W.R."/>
            <person name="Chow T."/>
            <person name="Chen H."/>
            <person name="Chung M."/>
            <person name="Chen C."/>
            <person name="Shaw J."/>
            <person name="Wu H."/>
            <person name="Hsiao K."/>
            <person name="Chao Y."/>
            <person name="Chu M."/>
            <person name="Cheng C."/>
            <person name="Hour A."/>
            <person name="Lee P."/>
            <person name="Lin S."/>
            <person name="Lin Y."/>
            <person name="Liou J."/>
            <person name="Liu S."/>
            <person name="Hsing Y."/>
            <person name="Raghuvanshi S."/>
            <person name="Mohanty A."/>
            <person name="Bharti A.K."/>
            <person name="Gaur A."/>
            <person name="Gupta V."/>
            <person name="Kumar D."/>
            <person name="Ravi V."/>
            <person name="Vij S."/>
            <person name="Kapur A."/>
            <person name="Khurana P."/>
            <person name="Khurana P."/>
            <person name="Khurana J.P."/>
            <person name="Tyagi A.K."/>
            <person name="Gaikwad K."/>
            <person name="Singh A."/>
            <person name="Dalal V."/>
            <person name="Srivastava S."/>
            <person name="Dixit A."/>
            <person name="Pal A.K."/>
            <person name="Ghazi I.A."/>
            <person name="Yadav M."/>
            <person name="Pandit A."/>
            <person name="Bhargava A."/>
            <person name="Sureshbabu K."/>
            <person name="Batra K."/>
            <person name="Sharma T.R."/>
            <person name="Mohapatra T."/>
            <person name="Singh N.K."/>
            <person name="Messing J."/>
            <person name="Nelson A.B."/>
            <person name="Fuks G."/>
            <person name="Kavchok S."/>
            <person name="Keizer G."/>
            <person name="Linton E."/>
            <person name="Llaca V."/>
            <person name="Song R."/>
            <person name="Tanyolac B."/>
            <person name="Young S."/>
            <person name="Ho-Il K."/>
            <person name="Hahn J.H."/>
            <person name="Sangsakoo G."/>
            <person name="Vanavichit A."/>
            <person name="de Mattos Luiz.A.T."/>
            <person name="Zimmer P.D."/>
            <person name="Malone G."/>
            <person name="Dellagostin O."/>
            <person name="de Oliveira A.C."/>
            <person name="Bevan M."/>
            <person name="Bancroft I."/>
            <person name="Minx P."/>
            <person name="Cordum H."/>
            <person name="Wilson R."/>
            <person name="Cheng Z."/>
            <person name="Jin W."/>
            <person name="Jiang J."/>
            <person name="Leong S.A."/>
            <person name="Iwama H."/>
            <person name="Gojobori T."/>
            <person name="Itoh T."/>
            <person name="Niimura Y."/>
            <person name="Fujii Y."/>
            <person name="Habara T."/>
            <person name="Sakai H."/>
            <person name="Sato Y."/>
            <person name="Wilson G."/>
            <person name="Kumar K."/>
            <person name="McCouch S."/>
            <person name="Juretic N."/>
            <person name="Hoen D."/>
            <person name="Wright S."/>
            <person name="Bruskiewich R."/>
            <person name="Bureau T."/>
            <person name="Miyao A."/>
            <person name="Hirochika H."/>
            <person name="Nishikawa T."/>
            <person name="Kadowaki K."/>
            <person name="Sugiura M."/>
            <person name="Burr B."/>
            <person name="Sasaki T."/>
        </authorList>
    </citation>
    <scope>NUCLEOTIDE SEQUENCE [LARGE SCALE GENOMIC DNA]</scope>
    <source>
        <strain evidence="5">cv. Nipponbare</strain>
    </source>
</reference>
<evidence type="ECO:0000256" key="1">
    <source>
        <dbReference type="SAM" id="MobiDB-lite"/>
    </source>
</evidence>
<feature type="region of interest" description="Disordered" evidence="1">
    <location>
        <begin position="1"/>
        <end position="54"/>
    </location>
</feature>
<dbReference type="EMBL" id="AP003077">
    <property type="protein sequence ID" value="BAD73137.1"/>
    <property type="molecule type" value="Genomic_DNA"/>
</dbReference>
<dbReference type="InterPro" id="IPR008552">
    <property type="entry name" value="DUF834"/>
</dbReference>
<protein>
    <recommendedName>
        <fullName evidence="2">DUF834 domain-containing protein</fullName>
    </recommendedName>
</protein>
<dbReference type="AlphaFoldDB" id="Q5QM23"/>
<evidence type="ECO:0000313" key="5">
    <source>
        <dbReference type="Proteomes" id="UP000000763"/>
    </source>
</evidence>
<reference evidence="5" key="3">
    <citation type="journal article" date="2008" name="Nucleic Acids Res.">
        <title>The rice annotation project database (RAP-DB): 2008 update.</title>
        <authorList>
            <consortium name="The rice annotation project (RAP)"/>
        </authorList>
    </citation>
    <scope>GENOME REANNOTATION</scope>
    <source>
        <strain evidence="5">cv. Nipponbare</strain>
    </source>
</reference>
<accession>Q5QM23</accession>
<feature type="compositionally biased region" description="Basic and acidic residues" evidence="1">
    <location>
        <begin position="13"/>
        <end position="35"/>
    </location>
</feature>
<dbReference type="Proteomes" id="UP000000763">
    <property type="component" value="Chromosome 1"/>
</dbReference>
<gene>
    <name evidence="4" type="ORF">P0455H03.48</name>
    <name evidence="3" type="ORF">P0520B06.11</name>
</gene>
<name>Q5QM23_ORYSJ</name>
<evidence type="ECO:0000313" key="4">
    <source>
        <dbReference type="EMBL" id="BAD73555.1"/>
    </source>
</evidence>
<evidence type="ECO:0000313" key="3">
    <source>
        <dbReference type="EMBL" id="BAD73137.1"/>
    </source>
</evidence>
<reference evidence="4" key="1">
    <citation type="journal article" date="2002" name="Nature">
        <title>The genome sequence and structure of rice chromosome 1.</title>
        <authorList>
            <person name="Sasaki T."/>
            <person name="Matsumoto T."/>
            <person name="Yamamoto K."/>
            <person name="Sakata K."/>
            <person name="Baba T."/>
            <person name="Katayose Y."/>
            <person name="Wu J."/>
            <person name="Niimura Y."/>
            <person name="Cheng Z."/>
            <person name="Nagamura Y."/>
            <person name="Antonio B.A."/>
            <person name="Kanamori H."/>
            <person name="Hosokawa S."/>
            <person name="Masukawa M."/>
            <person name="Arikawa K."/>
            <person name="Chiden Y."/>
            <person name="Hayashi M."/>
            <person name="Okamoto M."/>
            <person name="Ando T."/>
            <person name="Aoki H."/>
            <person name="Arita K."/>
            <person name="Hamada M."/>
            <person name="Harada C."/>
            <person name="Hijishita S."/>
            <person name="Honda M."/>
            <person name="Ichikawa Y."/>
            <person name="Idonuma A."/>
            <person name="Iijima M."/>
            <person name="Ikeda M."/>
            <person name="Ikeno M."/>
            <person name="Itoh S."/>
            <person name="Itoh T."/>
            <person name="Itoh Y."/>
            <person name="Itoh Y."/>
            <person name="Iwabuchi A."/>
            <person name="Kamiya K."/>
            <person name="Karasawa W."/>
            <person name="Katagiri S."/>
            <person name="Kikuta A."/>
            <person name="Kobayashi N."/>
            <person name="Kono I."/>
            <person name="Machita K."/>
            <person name="Maehara T."/>
            <person name="Mizuno H."/>
            <person name="Mizubayashi T."/>
            <person name="Mukai Y."/>
            <person name="Nagasaki H."/>
            <person name="Nakashima M."/>
            <person name="Nakama Y."/>
            <person name="Nakamichi Y."/>
            <person name="Nakamura M."/>
            <person name="Namiki N."/>
            <person name="Negishi M."/>
            <person name="Ohta I."/>
            <person name="Ono N."/>
            <person name="Saji S."/>
            <person name="Sakai K."/>
            <person name="Shibata M."/>
            <person name="Shimokawa T."/>
            <person name="Shomura A."/>
            <person name="Song J."/>
            <person name="Takazaki Y."/>
            <person name="Terasawa K."/>
            <person name="Tsuji K."/>
            <person name="Waki K."/>
            <person name="Yamagata H."/>
            <person name="Yamane H."/>
            <person name="Yoshiki S."/>
            <person name="Yoshihara R."/>
            <person name="Yukawa K."/>
            <person name="Zhong H."/>
            <person name="Iwama H."/>
            <person name="Endo T."/>
            <person name="Ito H."/>
            <person name="Hahn J.H."/>
            <person name="Kim H.I."/>
            <person name="Eun M.Y."/>
            <person name="Yano M."/>
            <person name="Jiang J."/>
            <person name="Gojobori T."/>
        </authorList>
    </citation>
    <scope>NUCLEOTIDE SEQUENCE</scope>
</reference>
<dbReference type="Proteomes" id="UP000817658">
    <property type="component" value="Chromosome 1"/>
</dbReference>
<dbReference type="Pfam" id="PF05754">
    <property type="entry name" value="DUF834"/>
    <property type="match status" value="1"/>
</dbReference>
<sequence length="159" mass="18367">MTSLPGMVLDHTTAGERRHNGANREHHRNEHDERNPPVVTATTIDDRKRPATSFQKRRLRVDGDDGFPAGCNADEGIDGLRLLLANPVKATATGDDHHGDGARRLKRLRRRRYERRLQLEHEANRRGRLEDAIYRLGLRRSNSERKESKPENPMVWLER</sequence>
<feature type="domain" description="DUF834" evidence="2">
    <location>
        <begin position="49"/>
        <end position="101"/>
    </location>
</feature>
<proteinExistence type="predicted"/>